<dbReference type="PANTHER" id="PTHR37984:SF15">
    <property type="entry name" value="INTEGRASE CATALYTIC DOMAIN-CONTAINING PROTEIN"/>
    <property type="match status" value="1"/>
</dbReference>
<keyword evidence="17" id="KW-1185">Reference proteome</keyword>
<dbReference type="GO" id="GO:0003677">
    <property type="term" value="F:DNA binding"/>
    <property type="evidence" value="ECO:0007669"/>
    <property type="project" value="UniProtKB-KW"/>
</dbReference>
<feature type="region of interest" description="Disordered" evidence="13">
    <location>
        <begin position="114"/>
        <end position="197"/>
    </location>
</feature>
<keyword evidence="8" id="KW-0229">DNA integration</keyword>
<keyword evidence="10" id="KW-0548">Nucleotidyltransferase</keyword>
<keyword evidence="2" id="KW-0645">Protease</keyword>
<feature type="region of interest" description="Disordered" evidence="13">
    <location>
        <begin position="1253"/>
        <end position="1272"/>
    </location>
</feature>
<dbReference type="InterPro" id="IPR050951">
    <property type="entry name" value="Retrovirus_Pol_polyprotein"/>
</dbReference>
<evidence type="ECO:0000256" key="13">
    <source>
        <dbReference type="SAM" id="MobiDB-lite"/>
    </source>
</evidence>
<keyword evidence="4" id="KW-0064">Aspartyl protease</keyword>
<keyword evidence="11" id="KW-0238">DNA-binding</keyword>
<keyword evidence="10" id="KW-0239">DNA-directed DNA polymerase</keyword>
<feature type="region of interest" description="Disordered" evidence="13">
    <location>
        <begin position="340"/>
        <end position="389"/>
    </location>
</feature>
<feature type="compositionally biased region" description="Gly residues" evidence="13">
    <location>
        <begin position="357"/>
        <end position="366"/>
    </location>
</feature>
<name>A0A922SXB7_9PLEO</name>
<proteinExistence type="predicted"/>
<evidence type="ECO:0000259" key="14">
    <source>
        <dbReference type="PROSITE" id="PS50013"/>
    </source>
</evidence>
<dbReference type="InterPro" id="IPR021109">
    <property type="entry name" value="Peptidase_aspartic_dom_sf"/>
</dbReference>
<feature type="compositionally biased region" description="Polar residues" evidence="13">
    <location>
        <begin position="340"/>
        <end position="356"/>
    </location>
</feature>
<dbReference type="GO" id="GO:0003723">
    <property type="term" value="F:RNA binding"/>
    <property type="evidence" value="ECO:0007669"/>
    <property type="project" value="UniProtKB-KW"/>
</dbReference>
<evidence type="ECO:0000256" key="2">
    <source>
        <dbReference type="ARBA" id="ARBA00022670"/>
    </source>
</evidence>
<dbReference type="PROSITE" id="PS50994">
    <property type="entry name" value="INTEGRASE"/>
    <property type="match status" value="1"/>
</dbReference>
<feature type="compositionally biased region" description="Gly residues" evidence="13">
    <location>
        <begin position="376"/>
        <end position="386"/>
    </location>
</feature>
<dbReference type="PROSITE" id="PS50013">
    <property type="entry name" value="CHROMO_2"/>
    <property type="match status" value="1"/>
</dbReference>
<dbReference type="Pfam" id="PF24626">
    <property type="entry name" value="SH3_Tf2-1"/>
    <property type="match status" value="1"/>
</dbReference>
<reference evidence="17" key="1">
    <citation type="journal article" date="2022" name="Microb. Genom.">
        <title>A global pangenome for the wheat fungal pathogen Pyrenophora tritici-repentis and prediction of effector protein structural homology.</title>
        <authorList>
            <person name="Moolhuijzen P.M."/>
            <person name="See P.T."/>
            <person name="Shi G."/>
            <person name="Powell H.R."/>
            <person name="Cockram J."/>
            <person name="Jorgensen L.N."/>
            <person name="Benslimane H."/>
            <person name="Strelkov S.E."/>
            <person name="Turner J."/>
            <person name="Liu Z."/>
            <person name="Moffat C.S."/>
        </authorList>
    </citation>
    <scope>NUCLEOTIDE SEQUENCE [LARGE SCALE GENOMIC DNA]</scope>
</reference>
<sequence>ALNRLPYDQIRDMWRDLGNERKHSDQLGEQLLARDKVIENLHSKDQETKISLRVTRATSLTHRLSATRAKRSRRLPAGQNQAENLAARKSAYKDKYRQEHDAHRATLENMKKLQAKLKQATAKVSRSARRGHTGPSPPDSSDSEGDDANSPLPALSRQGQRGTQSTKNRYSDDEEYDHRRHPRPKKPEPEAFSGNGTTSADYLKWKMDVTDWFADYPYEFASETKKLSYIRQKTKDKAFGCLQHGYLEPGAEFAHSNEAWSILDSVYKSLNTSIEAQSWYESLNSTMKPTESMGEYIARFNFMRNRLPVWWRDMTAMKVLESSLTYLDFCQTLRLLEQSNPQRATTTGNRRGNQSLEGGGGGGAGGNKSTPSNGPRNGGSSSGSGPRGRSDIQVKVLRHLNRCFNCLKKNHTFKATGGYCSKEPVASFDSYPEVQDALEKAIANNGVPVGEPARPKVKGAAASGPPRHEKPPPVQPPAHPLIPPAPSVEDSEEEEELHPNRFVDDSLTLALSPTVEVSSDDESDPDPTLQAIANRVKALKQQSQTGSRITVSAIAAAAIRGDNGRRYPYGRVTVTFGTHTEDVLAYVTKLSGVQMILGTPWFQTHEPRVNWKDMSLSFDSEHCLINCIHDHRPCHTQSSRHHKQPLPQVPDPCRKVARHPKAPPPIDVAFISSRVAAAAVCHDQDICITSYDEIGRIAELSDKEWEDTQHLRAAGAKVLPEDYEKFRDKMERPHMTRQEILKRLPKTILGSNRWGGSYAAVRLAGVCLGDNPCDLGSVLTLMQESGEGASLSTSTMLVGLARFSLKGTHDPYDDIEGADDRPLDDVLLELCLSDPRLRDVKTALASNDRRIPHYLIAEGIRMELADLEASNDGKLFIGNGRLVVPFSEKLRTRIIAHIHNSLPGGHGGRTTTYQQVSQWYYWQGMTNTIARFTNNCLTCKRSKVNRTAKHSLLHPLPVPTQYWDDISIDFITPLPKSTWCGHSYQHIMVVVDRLSKMKKFIAMENLEVPTVVDKFMEYIWKEEGYPRTLVSDRGRQFTSHFWNRLCAQVGTHPKLSTSHHPETDGQTENANADLKQYLRAYVNYLQTDWAQLLPLAEFEANSAISTATGLSPFLATKGRQPRSGLEPAHLLRPLNNHPTIAQQQRNADALAQRIDTTRTFLRQQILWAQDKMKEFADANRYPAPRFDVGDWVMLNARHIKTERPVKSLDHKNIGPYQITRVIDNMAYELDLPPQLKAIFPAFHPWLLQPYEDDALPGQPRPGDAAPPEVHLGNDGVTEYVVSQVLDSRIRRNLVDPHTGERGLLQYKVEWVGDDQSEPWQPYHNLRSCKESVQDFHSRNPGRPGPHATFHDYDDDGQLAIALLQLLDSKYSNKFAPQSEL</sequence>
<keyword evidence="10" id="KW-0808">Transferase</keyword>
<protein>
    <submittedName>
        <fullName evidence="16">Uncharacterized protein</fullName>
    </submittedName>
</protein>
<evidence type="ECO:0000256" key="9">
    <source>
        <dbReference type="ARBA" id="ARBA00022918"/>
    </source>
</evidence>
<dbReference type="InterPro" id="IPR012337">
    <property type="entry name" value="RNaseH-like_sf"/>
</dbReference>
<dbReference type="GO" id="GO:0003887">
    <property type="term" value="F:DNA-directed DNA polymerase activity"/>
    <property type="evidence" value="ECO:0007669"/>
    <property type="project" value="UniProtKB-KW"/>
</dbReference>
<dbReference type="EMBL" id="NRDI02000010">
    <property type="protein sequence ID" value="KAI1512770.1"/>
    <property type="molecule type" value="Genomic_DNA"/>
</dbReference>
<evidence type="ECO:0000256" key="7">
    <source>
        <dbReference type="ARBA" id="ARBA00022884"/>
    </source>
</evidence>
<accession>A0A922SXB7</accession>
<evidence type="ECO:0000256" key="4">
    <source>
        <dbReference type="ARBA" id="ARBA00022750"/>
    </source>
</evidence>
<feature type="compositionally biased region" description="Polar residues" evidence="13">
    <location>
        <begin position="157"/>
        <end position="168"/>
    </location>
</feature>
<keyword evidence="5" id="KW-0378">Hydrolase</keyword>
<keyword evidence="9" id="KW-0695">RNA-directed DNA polymerase</keyword>
<dbReference type="GO" id="GO:0015074">
    <property type="term" value="P:DNA integration"/>
    <property type="evidence" value="ECO:0007669"/>
    <property type="project" value="UniProtKB-KW"/>
</dbReference>
<dbReference type="InterPro" id="IPR016197">
    <property type="entry name" value="Chromo-like_dom_sf"/>
</dbReference>
<dbReference type="SUPFAM" id="SSF53098">
    <property type="entry name" value="Ribonuclease H-like"/>
    <property type="match status" value="1"/>
</dbReference>
<dbReference type="Gene3D" id="3.30.420.10">
    <property type="entry name" value="Ribonuclease H-like superfamily/Ribonuclease H"/>
    <property type="match status" value="1"/>
</dbReference>
<gene>
    <name evidence="16" type="ORF">Ptr86124_007790</name>
</gene>
<feature type="domain" description="Chromo" evidence="14">
    <location>
        <begin position="1279"/>
        <end position="1347"/>
    </location>
</feature>
<comment type="subunit">
    <text evidence="1">Component of the NuA4 histone acetyltransferase complex.</text>
</comment>
<dbReference type="GO" id="GO:0006310">
    <property type="term" value="P:DNA recombination"/>
    <property type="evidence" value="ECO:0007669"/>
    <property type="project" value="UniProtKB-KW"/>
</dbReference>
<evidence type="ECO:0000259" key="15">
    <source>
        <dbReference type="PROSITE" id="PS50994"/>
    </source>
</evidence>
<dbReference type="Gene3D" id="1.10.340.70">
    <property type="match status" value="1"/>
</dbReference>
<dbReference type="GO" id="GO:0005634">
    <property type="term" value="C:nucleus"/>
    <property type="evidence" value="ECO:0007669"/>
    <property type="project" value="UniProtKB-ARBA"/>
</dbReference>
<evidence type="ECO:0000256" key="1">
    <source>
        <dbReference type="ARBA" id="ARBA00011353"/>
    </source>
</evidence>
<evidence type="ECO:0000256" key="12">
    <source>
        <dbReference type="ARBA" id="ARBA00023172"/>
    </source>
</evidence>
<evidence type="ECO:0000256" key="11">
    <source>
        <dbReference type="ARBA" id="ARBA00023125"/>
    </source>
</evidence>
<dbReference type="GO" id="GO:0006508">
    <property type="term" value="P:proteolysis"/>
    <property type="evidence" value="ECO:0007669"/>
    <property type="project" value="UniProtKB-KW"/>
</dbReference>
<evidence type="ECO:0000256" key="5">
    <source>
        <dbReference type="ARBA" id="ARBA00022801"/>
    </source>
</evidence>
<feature type="domain" description="Integrase catalytic" evidence="15">
    <location>
        <begin position="955"/>
        <end position="1120"/>
    </location>
</feature>
<keyword evidence="7" id="KW-0694">RNA-binding</keyword>
<evidence type="ECO:0000313" key="17">
    <source>
        <dbReference type="Proteomes" id="UP000249757"/>
    </source>
</evidence>
<dbReference type="Pfam" id="PF17921">
    <property type="entry name" value="Integrase_H2C2"/>
    <property type="match status" value="1"/>
</dbReference>
<comment type="caution">
    <text evidence="16">The sequence shown here is derived from an EMBL/GenBank/DDBJ whole genome shotgun (WGS) entry which is preliminary data.</text>
</comment>
<dbReference type="Gene3D" id="2.40.70.10">
    <property type="entry name" value="Acid Proteases"/>
    <property type="match status" value="1"/>
</dbReference>
<dbReference type="Gene3D" id="2.40.50.40">
    <property type="match status" value="1"/>
</dbReference>
<dbReference type="InterPro" id="IPR001584">
    <property type="entry name" value="Integrase_cat-core"/>
</dbReference>
<keyword evidence="6" id="KW-0460">Magnesium</keyword>
<dbReference type="GO" id="GO:0046872">
    <property type="term" value="F:metal ion binding"/>
    <property type="evidence" value="ECO:0007669"/>
    <property type="project" value="UniProtKB-KW"/>
</dbReference>
<feature type="region of interest" description="Disordered" evidence="13">
    <location>
        <begin position="445"/>
        <end position="504"/>
    </location>
</feature>
<keyword evidence="12" id="KW-0233">DNA recombination</keyword>
<dbReference type="GO" id="GO:0003964">
    <property type="term" value="F:RNA-directed DNA polymerase activity"/>
    <property type="evidence" value="ECO:0007669"/>
    <property type="project" value="UniProtKB-KW"/>
</dbReference>
<dbReference type="Proteomes" id="UP000249757">
    <property type="component" value="Unassembled WGS sequence"/>
</dbReference>
<evidence type="ECO:0000313" key="16">
    <source>
        <dbReference type="EMBL" id="KAI1512770.1"/>
    </source>
</evidence>
<evidence type="ECO:0000256" key="8">
    <source>
        <dbReference type="ARBA" id="ARBA00022908"/>
    </source>
</evidence>
<evidence type="ECO:0000256" key="6">
    <source>
        <dbReference type="ARBA" id="ARBA00022842"/>
    </source>
</evidence>
<dbReference type="GO" id="GO:0004190">
    <property type="term" value="F:aspartic-type endopeptidase activity"/>
    <property type="evidence" value="ECO:0007669"/>
    <property type="project" value="UniProtKB-KW"/>
</dbReference>
<dbReference type="InterPro" id="IPR056924">
    <property type="entry name" value="SH3_Tf2-1"/>
</dbReference>
<evidence type="ECO:0000256" key="3">
    <source>
        <dbReference type="ARBA" id="ARBA00022723"/>
    </source>
</evidence>
<evidence type="ECO:0000256" key="10">
    <source>
        <dbReference type="ARBA" id="ARBA00022932"/>
    </source>
</evidence>
<dbReference type="InterPro" id="IPR041588">
    <property type="entry name" value="Integrase_H2C2"/>
</dbReference>
<keyword evidence="3" id="KW-0479">Metal-binding</keyword>
<dbReference type="PANTHER" id="PTHR37984">
    <property type="entry name" value="PROTEIN CBG26694"/>
    <property type="match status" value="1"/>
</dbReference>
<feature type="non-terminal residue" evidence="16">
    <location>
        <position position="1"/>
    </location>
</feature>
<dbReference type="SUPFAM" id="SSF54160">
    <property type="entry name" value="Chromo domain-like"/>
    <property type="match status" value="1"/>
</dbReference>
<dbReference type="InterPro" id="IPR036397">
    <property type="entry name" value="RNaseH_sf"/>
</dbReference>
<dbReference type="GO" id="GO:0006338">
    <property type="term" value="P:chromatin remodeling"/>
    <property type="evidence" value="ECO:0007669"/>
    <property type="project" value="UniProtKB-ARBA"/>
</dbReference>
<organism evidence="16 17">
    <name type="scientific">Pyrenophora tritici-repentis</name>
    <dbReference type="NCBI Taxonomy" id="45151"/>
    <lineage>
        <taxon>Eukaryota</taxon>
        <taxon>Fungi</taxon>
        <taxon>Dikarya</taxon>
        <taxon>Ascomycota</taxon>
        <taxon>Pezizomycotina</taxon>
        <taxon>Dothideomycetes</taxon>
        <taxon>Pleosporomycetidae</taxon>
        <taxon>Pleosporales</taxon>
        <taxon>Pleosporineae</taxon>
        <taxon>Pleosporaceae</taxon>
        <taxon>Pyrenophora</taxon>
    </lineage>
</organism>
<feature type="compositionally biased region" description="Pro residues" evidence="13">
    <location>
        <begin position="472"/>
        <end position="486"/>
    </location>
</feature>
<dbReference type="InterPro" id="IPR000953">
    <property type="entry name" value="Chromo/chromo_shadow_dom"/>
</dbReference>